<dbReference type="PANTHER" id="PTHR10943:SF2">
    <property type="entry name" value="26S PROTEASOME NON-ATPASE REGULATORY SUBUNIT 1"/>
    <property type="match status" value="1"/>
</dbReference>
<sequence>PILTPVDMVGLTSAGGIISLLDEPEEQLKIYALQKLNTIVDQFWAEISDSVAKIEILHEDEDFPERELSALVASKVYYHLGEFDESLTFALGAGHLFDASSKSEYVETIISKCIDKYISLRVQQYDSPAGEPKIDPRLQDVVERMFQRCYDDGEYKQAIGIALEARRLDIIEEAMRLGDAADLLSYVLNVSMTLVHSLDFRNKVLRLLVKLYQNLSEPDYVSISQCFVHLNDPASAAKLLEDLVSKDEDYYLLMAYQLAFDLEENATQEFLQKVSSLLPTPSPYAVASSSQDEGTREDAMDTDEPPPENPIDMKYSKIRSILSGEESIKLHLEFLYRNNHTDLLILKNTKGALESRNSVYHSAVTFANAFMNAGTTSDEFLRQNMEWLARASNWTKFSATAALGVIQKGHLSQGLALLSQYLPRDGVSVSSYSEGGSLFALGLIHANHGAGVLDYLKNALKNTTTEVLQHGACLGLGAAGMATGNDEIYDELKTVLFSDSAVAGEAAGLAMGLVMLGTASERAIDEMLQYAHDTQHEKIIRGIAVGLALIMYGKEEAAEVLVETLVRDKDPILRYGGIYTVALAYCGTGNNKAIRRLLHVAVSDVNDDVRRAAVTALGFLLFRTPKHVPRIVQLLSESYNPNVRYGATLALGISCAGTGLMEAIELLEPMTKDPVDFVRQGAFISLAMILIQQNDAMNPKVSSTRKLYEKIINDKHEDAMAKFGAVLGQGVIDAGGRNVTISLLTRSGQLNMPAIVGMAVFTQLWYWFPLTHFLSLAFTPTALIGLNKDLKIPKFEYVSNAKPSLFAYPATTKPPTTNVVEKVATAVLSTTAKAKARARKSEKEKGLDGEAMDMDDTKDKTKKEEDKPPQEEIKEDKKAKKKPKEESFEVLKNMARVLPAQLQHISFKDDSRYTPVKKEITGGITMMIDRKPDELEELILPSAPVATEVQEEEEAPPPKPFEYPFES</sequence>
<dbReference type="FunFam" id="1.25.10.10:FF:000017">
    <property type="entry name" value="26S proteasome non-ATPase regulatory subunit 1"/>
    <property type="match status" value="1"/>
</dbReference>
<feature type="compositionally biased region" description="Basic and acidic residues" evidence="6">
    <location>
        <begin position="855"/>
        <end position="886"/>
    </location>
</feature>
<keyword evidence="4" id="KW-0677">Repeat</keyword>
<dbReference type="GO" id="GO:0030234">
    <property type="term" value="F:enzyme regulator activity"/>
    <property type="evidence" value="ECO:0007669"/>
    <property type="project" value="InterPro"/>
</dbReference>
<evidence type="ECO:0000256" key="4">
    <source>
        <dbReference type="ARBA" id="ARBA00022737"/>
    </source>
</evidence>
<evidence type="ECO:0000313" key="9">
    <source>
        <dbReference type="EMBL" id="CAG8548137.1"/>
    </source>
</evidence>
<comment type="similarity">
    <text evidence="2">Belongs to the proteasome subunit S1 family.</text>
</comment>
<evidence type="ECO:0000256" key="6">
    <source>
        <dbReference type="SAM" id="MobiDB-lite"/>
    </source>
</evidence>
<feature type="domain" description="26S proteasome non-ATPase regulatory subunit 1/RPN2 N-terminal" evidence="8">
    <location>
        <begin position="12"/>
        <end position="339"/>
    </location>
</feature>
<evidence type="ECO:0000256" key="5">
    <source>
        <dbReference type="ARBA" id="ARBA00022942"/>
    </source>
</evidence>
<dbReference type="OrthoDB" id="261572at2759"/>
<evidence type="ECO:0000256" key="2">
    <source>
        <dbReference type="ARBA" id="ARBA00006308"/>
    </source>
</evidence>
<dbReference type="GO" id="GO:0008540">
    <property type="term" value="C:proteasome regulatory particle, base subcomplex"/>
    <property type="evidence" value="ECO:0007669"/>
    <property type="project" value="TreeGrafter"/>
</dbReference>
<comment type="function">
    <text evidence="1">Acts as a regulatory subunit of the 26S proteasome which is involved in the ATP-dependent degradation of ubiquitinated proteins.</text>
</comment>
<keyword evidence="5" id="KW-0647">Proteasome</keyword>
<name>A0A9N9FMN2_9GLOM</name>
<dbReference type="Gene3D" id="1.25.10.10">
    <property type="entry name" value="Leucine-rich Repeat Variant"/>
    <property type="match status" value="1"/>
</dbReference>
<feature type="region of interest" description="Disordered" evidence="6">
    <location>
        <begin position="282"/>
        <end position="310"/>
    </location>
</feature>
<reference evidence="9" key="1">
    <citation type="submission" date="2021-06" db="EMBL/GenBank/DDBJ databases">
        <authorList>
            <person name="Kallberg Y."/>
            <person name="Tangrot J."/>
            <person name="Rosling A."/>
        </authorList>
    </citation>
    <scope>NUCLEOTIDE SEQUENCE</scope>
    <source>
        <strain evidence="9">BR232B</strain>
    </source>
</reference>
<proteinExistence type="inferred from homology"/>
<evidence type="ECO:0000256" key="3">
    <source>
        <dbReference type="ARBA" id="ARBA00015684"/>
    </source>
</evidence>
<dbReference type="InterPro" id="IPR048570">
    <property type="entry name" value="PSMD1_RPN2_N"/>
</dbReference>
<dbReference type="PANTHER" id="PTHR10943">
    <property type="entry name" value="26S PROTEASOME NON-ATPASE REGULATORY SUBUNIT"/>
    <property type="match status" value="1"/>
</dbReference>
<dbReference type="GO" id="GO:0042176">
    <property type="term" value="P:regulation of protein catabolic process"/>
    <property type="evidence" value="ECO:0007669"/>
    <property type="project" value="InterPro"/>
</dbReference>
<feature type="non-terminal residue" evidence="9">
    <location>
        <position position="967"/>
    </location>
</feature>
<accession>A0A9N9FMN2</accession>
<feature type="domain" description="26S proteasome regulatory subunit RPN2 C-terminal" evidence="7">
    <location>
        <begin position="781"/>
        <end position="939"/>
    </location>
</feature>
<dbReference type="InterPro" id="IPR040623">
    <property type="entry name" value="RPN2_C"/>
</dbReference>
<dbReference type="Pfam" id="PF18004">
    <property type="entry name" value="RPN2_C"/>
    <property type="match status" value="1"/>
</dbReference>
<feature type="region of interest" description="Disordered" evidence="6">
    <location>
        <begin position="834"/>
        <end position="886"/>
    </location>
</feature>
<dbReference type="GO" id="GO:0005634">
    <property type="term" value="C:nucleus"/>
    <property type="evidence" value="ECO:0007669"/>
    <property type="project" value="TreeGrafter"/>
</dbReference>
<gene>
    <name evidence="9" type="ORF">PBRASI_LOCUS4941</name>
</gene>
<organism evidence="9 10">
    <name type="scientific">Paraglomus brasilianum</name>
    <dbReference type="NCBI Taxonomy" id="144538"/>
    <lineage>
        <taxon>Eukaryota</taxon>
        <taxon>Fungi</taxon>
        <taxon>Fungi incertae sedis</taxon>
        <taxon>Mucoromycota</taxon>
        <taxon>Glomeromycotina</taxon>
        <taxon>Glomeromycetes</taxon>
        <taxon>Paraglomerales</taxon>
        <taxon>Paraglomeraceae</taxon>
        <taxon>Paraglomus</taxon>
    </lineage>
</organism>
<dbReference type="InterPro" id="IPR016642">
    <property type="entry name" value="26S_Psome_Rpn2"/>
</dbReference>
<dbReference type="Pfam" id="PF01851">
    <property type="entry name" value="PC_rep"/>
    <property type="match status" value="4"/>
</dbReference>
<keyword evidence="10" id="KW-1185">Reference proteome</keyword>
<dbReference type="Proteomes" id="UP000789739">
    <property type="component" value="Unassembled WGS sequence"/>
</dbReference>
<dbReference type="GO" id="GO:0043161">
    <property type="term" value="P:proteasome-mediated ubiquitin-dependent protein catabolic process"/>
    <property type="evidence" value="ECO:0007669"/>
    <property type="project" value="TreeGrafter"/>
</dbReference>
<dbReference type="EMBL" id="CAJVPI010000541">
    <property type="protein sequence ID" value="CAG8548137.1"/>
    <property type="molecule type" value="Genomic_DNA"/>
</dbReference>
<dbReference type="InterPro" id="IPR016024">
    <property type="entry name" value="ARM-type_fold"/>
</dbReference>
<dbReference type="PIRSF" id="PIRSF015947">
    <property type="entry name" value="26S_Psome_Rpn2"/>
    <property type="match status" value="1"/>
</dbReference>
<dbReference type="Pfam" id="PF21505">
    <property type="entry name" value="RPN2_N"/>
    <property type="match status" value="1"/>
</dbReference>
<evidence type="ECO:0000259" key="8">
    <source>
        <dbReference type="Pfam" id="PF21505"/>
    </source>
</evidence>
<dbReference type="AlphaFoldDB" id="A0A9N9FMN2"/>
<feature type="compositionally biased region" description="Basic and acidic residues" evidence="6">
    <location>
        <begin position="839"/>
        <end position="848"/>
    </location>
</feature>
<dbReference type="Pfam" id="PF13646">
    <property type="entry name" value="HEAT_2"/>
    <property type="match status" value="1"/>
</dbReference>
<evidence type="ECO:0000259" key="7">
    <source>
        <dbReference type="Pfam" id="PF18004"/>
    </source>
</evidence>
<evidence type="ECO:0000313" key="10">
    <source>
        <dbReference type="Proteomes" id="UP000789739"/>
    </source>
</evidence>
<dbReference type="InterPro" id="IPR011989">
    <property type="entry name" value="ARM-like"/>
</dbReference>
<comment type="caution">
    <text evidence="9">The sequence shown here is derived from an EMBL/GenBank/DDBJ whole genome shotgun (WGS) entry which is preliminary data.</text>
</comment>
<dbReference type="GO" id="GO:0034515">
    <property type="term" value="C:proteasome storage granule"/>
    <property type="evidence" value="ECO:0007669"/>
    <property type="project" value="TreeGrafter"/>
</dbReference>
<dbReference type="SUPFAM" id="SSF48371">
    <property type="entry name" value="ARM repeat"/>
    <property type="match status" value="1"/>
</dbReference>
<feature type="region of interest" description="Disordered" evidence="6">
    <location>
        <begin position="944"/>
        <end position="967"/>
    </location>
</feature>
<evidence type="ECO:0000256" key="1">
    <source>
        <dbReference type="ARBA" id="ARBA00002187"/>
    </source>
</evidence>
<protein>
    <recommendedName>
        <fullName evidence="3">26S proteasome regulatory subunit RPN2</fullName>
    </recommendedName>
</protein>
<dbReference type="InterPro" id="IPR002015">
    <property type="entry name" value="Proteasome/cyclosome_rpt"/>
</dbReference>